<feature type="region of interest" description="Disordered" evidence="1">
    <location>
        <begin position="637"/>
        <end position="658"/>
    </location>
</feature>
<feature type="region of interest" description="Disordered" evidence="1">
    <location>
        <begin position="801"/>
        <end position="824"/>
    </location>
</feature>
<evidence type="ECO:0000259" key="2">
    <source>
        <dbReference type="Pfam" id="PF17111"/>
    </source>
</evidence>
<feature type="compositionally biased region" description="Polar residues" evidence="1">
    <location>
        <begin position="541"/>
        <end position="552"/>
    </location>
</feature>
<feature type="region of interest" description="Disordered" evidence="1">
    <location>
        <begin position="1137"/>
        <end position="1179"/>
    </location>
</feature>
<dbReference type="InParanoid" id="A0A2J6SZK4"/>
<feature type="compositionally biased region" description="Basic and acidic residues" evidence="1">
    <location>
        <begin position="343"/>
        <end position="355"/>
    </location>
</feature>
<feature type="region of interest" description="Disordered" evidence="1">
    <location>
        <begin position="925"/>
        <end position="965"/>
    </location>
</feature>
<protein>
    <recommendedName>
        <fullName evidence="6">Fungal N-terminal domain-containing protein</fullName>
    </recommendedName>
</protein>
<dbReference type="Pfam" id="PF26118">
    <property type="entry name" value="DUF8035"/>
    <property type="match status" value="1"/>
</dbReference>
<proteinExistence type="predicted"/>
<dbReference type="InterPro" id="IPR031348">
    <property type="entry name" value="PigL_N"/>
</dbReference>
<feature type="compositionally biased region" description="Basic and acidic residues" evidence="1">
    <location>
        <begin position="485"/>
        <end position="496"/>
    </location>
</feature>
<evidence type="ECO:0000313" key="4">
    <source>
        <dbReference type="EMBL" id="PMD56172.1"/>
    </source>
</evidence>
<evidence type="ECO:0008006" key="6">
    <source>
        <dbReference type="Google" id="ProtNLM"/>
    </source>
</evidence>
<feature type="region of interest" description="Disordered" evidence="1">
    <location>
        <begin position="1073"/>
        <end position="1119"/>
    </location>
</feature>
<accession>A0A2J6SZK4</accession>
<gene>
    <name evidence="4" type="ORF">K444DRAFT_665837</name>
</gene>
<keyword evidence="5" id="KW-1185">Reference proteome</keyword>
<feature type="compositionally biased region" description="Pro residues" evidence="1">
    <location>
        <begin position="309"/>
        <end position="318"/>
    </location>
</feature>
<feature type="compositionally biased region" description="Basic and acidic residues" evidence="1">
    <location>
        <begin position="521"/>
        <end position="531"/>
    </location>
</feature>
<evidence type="ECO:0000259" key="3">
    <source>
        <dbReference type="Pfam" id="PF26118"/>
    </source>
</evidence>
<feature type="compositionally biased region" description="Basic and acidic residues" evidence="1">
    <location>
        <begin position="1073"/>
        <end position="1087"/>
    </location>
</feature>
<dbReference type="Proteomes" id="UP000235371">
    <property type="component" value="Unassembled WGS sequence"/>
</dbReference>
<dbReference type="GeneID" id="36595202"/>
<evidence type="ECO:0000256" key="1">
    <source>
        <dbReference type="SAM" id="MobiDB-lite"/>
    </source>
</evidence>
<feature type="compositionally biased region" description="Polar residues" evidence="1">
    <location>
        <begin position="356"/>
        <end position="365"/>
    </location>
</feature>
<dbReference type="STRING" id="1095630.A0A2J6SZK4"/>
<organism evidence="4 5">
    <name type="scientific">Hyaloscypha bicolor E</name>
    <dbReference type="NCBI Taxonomy" id="1095630"/>
    <lineage>
        <taxon>Eukaryota</taxon>
        <taxon>Fungi</taxon>
        <taxon>Dikarya</taxon>
        <taxon>Ascomycota</taxon>
        <taxon>Pezizomycotina</taxon>
        <taxon>Leotiomycetes</taxon>
        <taxon>Helotiales</taxon>
        <taxon>Hyaloscyphaceae</taxon>
        <taxon>Hyaloscypha</taxon>
        <taxon>Hyaloscypha bicolor</taxon>
    </lineage>
</organism>
<feature type="domain" description="DUF8035" evidence="3">
    <location>
        <begin position="1001"/>
        <end position="1055"/>
    </location>
</feature>
<reference evidence="4 5" key="1">
    <citation type="submission" date="2016-04" db="EMBL/GenBank/DDBJ databases">
        <title>A degradative enzymes factory behind the ericoid mycorrhizal symbiosis.</title>
        <authorList>
            <consortium name="DOE Joint Genome Institute"/>
            <person name="Martino E."/>
            <person name="Morin E."/>
            <person name="Grelet G."/>
            <person name="Kuo A."/>
            <person name="Kohler A."/>
            <person name="Daghino S."/>
            <person name="Barry K."/>
            <person name="Choi C."/>
            <person name="Cichocki N."/>
            <person name="Clum A."/>
            <person name="Copeland A."/>
            <person name="Hainaut M."/>
            <person name="Haridas S."/>
            <person name="Labutti K."/>
            <person name="Lindquist E."/>
            <person name="Lipzen A."/>
            <person name="Khouja H.-R."/>
            <person name="Murat C."/>
            <person name="Ohm R."/>
            <person name="Olson A."/>
            <person name="Spatafora J."/>
            <person name="Veneault-Fourrey C."/>
            <person name="Henrissat B."/>
            <person name="Grigoriev I."/>
            <person name="Martin F."/>
            <person name="Perotto S."/>
        </authorList>
    </citation>
    <scope>NUCLEOTIDE SEQUENCE [LARGE SCALE GENOMIC DNA]</scope>
    <source>
        <strain evidence="4 5">E</strain>
    </source>
</reference>
<feature type="compositionally biased region" description="Basic residues" evidence="1">
    <location>
        <begin position="806"/>
        <end position="817"/>
    </location>
</feature>
<sequence length="1221" mass="138170">MAEAVIGLGASIAGLATFAAQIVTALRTYASSYARAEQKTNDLSSDLALISSILTDLGTSISKYELKFHITAKNFVEVKKTCERNFERLNEALKEVKKRDVEEEEGVGRKGKKKGLGAWEKLMFALGGEKEFMEFVSSIESSKSTLQLLLESFKLFILLRLHELNEEQMEDIKLLNRKVPVLVRGIQSAGLASFEPRQRLLNQHSANEPITVMHVNTVDNPSDRLKSLSVGSPRPSEISRRSTAPVPTHHSVFAGQQNSSNIFTRFLGHAGALSNEATEAPESMQSPVISFPPEVGQAQQNHEEVLDPPSDPEVPNDPPSNAEFSPSMLQPVTIAPKVTTDQQDERESFHGKENTCQRLSQSHITQHAPRSLQSMIAAGQNQSLLAANLNTSGYLDGPKDVIGDQPGGDDCKAAGSSIHRRSISSASDCLGEPPPPPATREIFIGDRKSPGPPPTPHARGVPPGDGSRGGPPPILNHQSNLEHGIQTEHSYKDHSSDVGNVSKPVQSRGPPTSTSRLVSTENRDQDRRDSRQVSSDDEIFSSASPISANDGNNIELRNLGAPPRLRESYSSHSPSVDTRSFYEGWLLEPETGLRDVPALTVFCCSRSPIHLRTDESPMWSIHPFSRDSKLLKTHLIKDTPKSTTRNKPPNNKTKGFATPIPDANIIAALSPDARREINELLKDRNKQATRKYGWKLAAIANYPYPSSKSKRSLLHPETAKTERYLIILKGGPKLPAGSEAAVQPILIGTEEDLPDRHSNPWAQLDDFEFRHGAALDFPVIPGEEHRNSALLQIRERYNDSRDTGKRVRYRQRPKSRSRSFVDPRDDYEFKRPRRELEGYNRAHTREDYELERSRERLEADKLQEVQSREEYELEHARKELEKYKIHSTEEDYELEKAKKELVAYKLEKEREAEEKRIKKETELRKLAEAKGEREEEARPKMDSERYKQEQDEKAAKERREKEERDKGYQYRLEDDLRKSGMDRRKIAVVLKKDKGVDLGRPTYTRMSRKYVSIETLNRYRIDYEWDQDPDYILIKRWVPGYEQDFLWAHTKQIRELKERELRERELKGRALKEKEEEEYRRRPDNDLRQSAGPVPSSAAHLRASGGNWETAPDWQEPREFPKRSTRFMEGHYNTSHYSNPAFQSGEWRSETPAVAGKPQTQMDVCDEGELGEKGDGEVLSDEEAKRLMAEFLRGFSADKVDLGAMEGVGEQKVDEENGEIE</sequence>
<feature type="compositionally biased region" description="Polar residues" evidence="1">
    <location>
        <begin position="497"/>
        <end position="520"/>
    </location>
</feature>
<dbReference type="OrthoDB" id="5431013at2759"/>
<dbReference type="Pfam" id="PF17111">
    <property type="entry name" value="PigL_N"/>
    <property type="match status" value="1"/>
</dbReference>
<feature type="region of interest" description="Disordered" evidence="1">
    <location>
        <begin position="221"/>
        <end position="246"/>
    </location>
</feature>
<dbReference type="InterPro" id="IPR058348">
    <property type="entry name" value="DUF8035"/>
</dbReference>
<dbReference type="AlphaFoldDB" id="A0A2J6SZK4"/>
<dbReference type="EMBL" id="KZ613848">
    <property type="protein sequence ID" value="PMD56172.1"/>
    <property type="molecule type" value="Genomic_DNA"/>
</dbReference>
<feature type="compositionally biased region" description="Polar residues" evidence="1">
    <location>
        <begin position="641"/>
        <end position="653"/>
    </location>
</feature>
<feature type="compositionally biased region" description="Low complexity" evidence="1">
    <location>
        <begin position="413"/>
        <end position="427"/>
    </location>
</feature>
<feature type="domain" description="Azaphilone pigments biosynthesis cluster protein L N-terminal" evidence="2">
    <location>
        <begin position="5"/>
        <end position="155"/>
    </location>
</feature>
<name>A0A2J6SZK4_9HELO</name>
<feature type="compositionally biased region" description="Basic and acidic residues" evidence="1">
    <location>
        <begin position="1170"/>
        <end position="1179"/>
    </location>
</feature>
<evidence type="ECO:0000313" key="5">
    <source>
        <dbReference type="Proteomes" id="UP000235371"/>
    </source>
</evidence>
<feature type="region of interest" description="Disordered" evidence="1">
    <location>
        <begin position="277"/>
        <end position="368"/>
    </location>
</feature>
<dbReference type="RefSeq" id="XP_024733076.1">
    <property type="nucleotide sequence ID" value="XM_024887126.1"/>
</dbReference>
<feature type="region of interest" description="Disordered" evidence="1">
    <location>
        <begin position="397"/>
        <end position="558"/>
    </location>
</feature>